<name>A0ABR4ALD2_9LECA</name>
<dbReference type="EMBL" id="JBHFEH010000114">
    <property type="protein sequence ID" value="KAL2046559.1"/>
    <property type="molecule type" value="Genomic_DNA"/>
</dbReference>
<keyword evidence="1" id="KW-1133">Transmembrane helix</keyword>
<proteinExistence type="predicted"/>
<reference evidence="2 3" key="1">
    <citation type="submission" date="2024-09" db="EMBL/GenBank/DDBJ databases">
        <title>Rethinking Asexuality: The Enigmatic Case of Functional Sexual Genes in Lepraria (Stereocaulaceae).</title>
        <authorList>
            <person name="Doellman M."/>
            <person name="Sun Y."/>
            <person name="Barcenas-Pena A."/>
            <person name="Lumbsch H.T."/>
            <person name="Grewe F."/>
        </authorList>
    </citation>
    <scope>NUCLEOTIDE SEQUENCE [LARGE SCALE GENOMIC DNA]</scope>
    <source>
        <strain evidence="2 3">Grewe 0041</strain>
    </source>
</reference>
<accession>A0ABR4ALD2</accession>
<evidence type="ECO:0008006" key="4">
    <source>
        <dbReference type="Google" id="ProtNLM"/>
    </source>
</evidence>
<evidence type="ECO:0000313" key="3">
    <source>
        <dbReference type="Proteomes" id="UP001590951"/>
    </source>
</evidence>
<organism evidence="2 3">
    <name type="scientific">Lepraria finkii</name>
    <dbReference type="NCBI Taxonomy" id="1340010"/>
    <lineage>
        <taxon>Eukaryota</taxon>
        <taxon>Fungi</taxon>
        <taxon>Dikarya</taxon>
        <taxon>Ascomycota</taxon>
        <taxon>Pezizomycotina</taxon>
        <taxon>Lecanoromycetes</taxon>
        <taxon>OSLEUM clade</taxon>
        <taxon>Lecanoromycetidae</taxon>
        <taxon>Lecanorales</taxon>
        <taxon>Lecanorineae</taxon>
        <taxon>Stereocaulaceae</taxon>
        <taxon>Lepraria</taxon>
    </lineage>
</organism>
<evidence type="ECO:0000313" key="2">
    <source>
        <dbReference type="EMBL" id="KAL2046559.1"/>
    </source>
</evidence>
<comment type="caution">
    <text evidence="2">The sequence shown here is derived from an EMBL/GenBank/DDBJ whole genome shotgun (WGS) entry which is preliminary data.</text>
</comment>
<feature type="transmembrane region" description="Helical" evidence="1">
    <location>
        <begin position="76"/>
        <end position="97"/>
    </location>
</feature>
<evidence type="ECO:0000256" key="1">
    <source>
        <dbReference type="SAM" id="Phobius"/>
    </source>
</evidence>
<keyword evidence="3" id="KW-1185">Reference proteome</keyword>
<gene>
    <name evidence="2" type="ORF">ABVK25_011744</name>
</gene>
<keyword evidence="1" id="KW-0472">Membrane</keyword>
<keyword evidence="1" id="KW-0812">Transmembrane</keyword>
<sequence length="272" mass="28777">MRYTIDDGLQPAINPIIEHHHEAPQDYNTSGLEVEQPPLETDSSRQVSRKVFAGKGTAKRPSRKKDDWLCGLQRSVFFLIATLTTVLVVSAAVGGGVGSRLSRKGAKPSSGPANTAMLNATVTVIQQDTATISAASSSSNTPRITLAPSESYSVISSPTLTLSRDCPGSNGTTVVTNDVPPQSFIKHCSWLYKTTPFVLFGEVTSTLDDCIELCAAYTLLNGTSSCSWAAWRTDVTLELPGYCFGYNNSVKTGTGAPASGPDGSCDSALFEG</sequence>
<dbReference type="Proteomes" id="UP001590951">
    <property type="component" value="Unassembled WGS sequence"/>
</dbReference>
<protein>
    <recommendedName>
        <fullName evidence="4">Apple domain-containing protein</fullName>
    </recommendedName>
</protein>